<gene>
    <name evidence="1" type="ORF">Pro02_41780</name>
</gene>
<reference evidence="1" key="1">
    <citation type="submission" date="2021-01" db="EMBL/GenBank/DDBJ databases">
        <title>Whole genome shotgun sequence of Planobispora rosea NBRC 15558.</title>
        <authorList>
            <person name="Komaki H."/>
            <person name="Tamura T."/>
        </authorList>
    </citation>
    <scope>NUCLEOTIDE SEQUENCE</scope>
    <source>
        <strain evidence="1">NBRC 15558</strain>
    </source>
</reference>
<proteinExistence type="predicted"/>
<dbReference type="Proteomes" id="UP000655044">
    <property type="component" value="Unassembled WGS sequence"/>
</dbReference>
<dbReference type="AlphaFoldDB" id="A0A8J3S2R7"/>
<evidence type="ECO:0000313" key="2">
    <source>
        <dbReference type="Proteomes" id="UP000655044"/>
    </source>
</evidence>
<sequence>MAKEFQLTRDPVFQLNACLWLVRKVPYSPNATPPTYYSDGFVFRAIGRRLGVSDALKKSFRSLGWSPDPPEPDVLICHSPSRHSLVIECKAQGFSPGSSTAQQGRKLLTVCADPGIALGSPGEPGEAFVIYALPLEDVEDQLSTLSALKTELADLGFICAKSGTLGLEISSGGLWGELCVPEVTENSPVRKICKRVQITVGDGDASRPIYLVPYDPTAADNQTKDEREYCTNILVQRVLVYAMSVLGRAEVPDFVRINGRDILREATFKISDYWQASELKKLERRIIQILHSTLNKGIIREKVQASGDWIEVHLESLDLQKAALNMLQRSHTETMAKALASPQLQLDEADN</sequence>
<keyword evidence="2" id="KW-1185">Reference proteome</keyword>
<dbReference type="EMBL" id="BOOI01000038">
    <property type="protein sequence ID" value="GIH85770.1"/>
    <property type="molecule type" value="Genomic_DNA"/>
</dbReference>
<organism evidence="1 2">
    <name type="scientific">Planobispora rosea</name>
    <dbReference type="NCBI Taxonomy" id="35762"/>
    <lineage>
        <taxon>Bacteria</taxon>
        <taxon>Bacillati</taxon>
        <taxon>Actinomycetota</taxon>
        <taxon>Actinomycetes</taxon>
        <taxon>Streptosporangiales</taxon>
        <taxon>Streptosporangiaceae</taxon>
        <taxon>Planobispora</taxon>
    </lineage>
</organism>
<evidence type="ECO:0000313" key="1">
    <source>
        <dbReference type="EMBL" id="GIH85770.1"/>
    </source>
</evidence>
<comment type="caution">
    <text evidence="1">The sequence shown here is derived from an EMBL/GenBank/DDBJ whole genome shotgun (WGS) entry which is preliminary data.</text>
</comment>
<protein>
    <submittedName>
        <fullName evidence="1">Uncharacterized protein</fullName>
    </submittedName>
</protein>
<accession>A0A8J3S2R7</accession>
<name>A0A8J3S2R7_PLARO</name>